<protein>
    <submittedName>
        <fullName evidence="1">Uncharacterized protein</fullName>
    </submittedName>
</protein>
<dbReference type="EMBL" id="KK583760">
    <property type="protein sequence ID" value="KDO17151.1"/>
    <property type="molecule type" value="Genomic_DNA"/>
</dbReference>
<dbReference type="Proteomes" id="UP000030745">
    <property type="component" value="Unassembled WGS sequence"/>
</dbReference>
<keyword evidence="2" id="KW-1185">Reference proteome</keyword>
<evidence type="ECO:0000313" key="1">
    <source>
        <dbReference type="EMBL" id="KDO17151.1"/>
    </source>
</evidence>
<reference evidence="1 2" key="1">
    <citation type="journal article" date="2013" name="PLoS Genet.">
        <title>Distinctive expansion of potential virulence genes in the genome of the oomycete fish pathogen Saprolegnia parasitica.</title>
        <authorList>
            <person name="Jiang R.H."/>
            <person name="de Bruijn I."/>
            <person name="Haas B.J."/>
            <person name="Belmonte R."/>
            <person name="Lobach L."/>
            <person name="Christie J."/>
            <person name="van den Ackerveken G."/>
            <person name="Bottin A."/>
            <person name="Bulone V."/>
            <person name="Diaz-Moreno S.M."/>
            <person name="Dumas B."/>
            <person name="Fan L."/>
            <person name="Gaulin E."/>
            <person name="Govers F."/>
            <person name="Grenville-Briggs L.J."/>
            <person name="Horner N.R."/>
            <person name="Levin J.Z."/>
            <person name="Mammella M."/>
            <person name="Meijer H.J."/>
            <person name="Morris P."/>
            <person name="Nusbaum C."/>
            <person name="Oome S."/>
            <person name="Phillips A.J."/>
            <person name="van Rooyen D."/>
            <person name="Rzeszutek E."/>
            <person name="Saraiva M."/>
            <person name="Secombes C.J."/>
            <person name="Seidl M.F."/>
            <person name="Snel B."/>
            <person name="Stassen J.H."/>
            <person name="Sykes S."/>
            <person name="Tripathy S."/>
            <person name="van den Berg H."/>
            <person name="Vega-Arreguin J.C."/>
            <person name="Wawra S."/>
            <person name="Young S.K."/>
            <person name="Zeng Q."/>
            <person name="Dieguez-Uribeondo J."/>
            <person name="Russ C."/>
            <person name="Tyler B.M."/>
            <person name="van West P."/>
        </authorList>
    </citation>
    <scope>NUCLEOTIDE SEQUENCE [LARGE SCALE GENOMIC DNA]</scope>
    <source>
        <strain evidence="1 2">CBS 223.65</strain>
    </source>
</reference>
<dbReference type="AlphaFoldDB" id="A0A067BS93"/>
<dbReference type="VEuPathDB" id="FungiDB:SPRG_17450"/>
<gene>
    <name evidence="1" type="ORF">SPRG_17450</name>
</gene>
<dbReference type="RefSeq" id="XP_012212142.1">
    <property type="nucleotide sequence ID" value="XM_012356752.1"/>
</dbReference>
<evidence type="ECO:0000313" key="2">
    <source>
        <dbReference type="Proteomes" id="UP000030745"/>
    </source>
</evidence>
<sequence>MTRMNPFYFATSIAMTDVFNFNEHDTLLDHHRLLLGSVPDKHYENQLIEHVLLRQFGAVRTTLHKLAIVPILYKYGRHVLEDAIDVVRLLADHGAHISERTSATTAISTTTSSAIAPGAARYE</sequence>
<accession>A0A067BS93</accession>
<name>A0A067BS93_SAPPC</name>
<dbReference type="GeneID" id="24138991"/>
<proteinExistence type="predicted"/>
<organism evidence="1 2">
    <name type="scientific">Saprolegnia parasitica (strain CBS 223.65)</name>
    <dbReference type="NCBI Taxonomy" id="695850"/>
    <lineage>
        <taxon>Eukaryota</taxon>
        <taxon>Sar</taxon>
        <taxon>Stramenopiles</taxon>
        <taxon>Oomycota</taxon>
        <taxon>Saprolegniomycetes</taxon>
        <taxon>Saprolegniales</taxon>
        <taxon>Saprolegniaceae</taxon>
        <taxon>Saprolegnia</taxon>
    </lineage>
</organism>
<dbReference type="KEGG" id="spar:SPRG_17450"/>